<keyword evidence="2" id="KW-0732">Signal</keyword>
<dbReference type="PROSITE" id="PS51257">
    <property type="entry name" value="PROKAR_LIPOPROTEIN"/>
    <property type="match status" value="1"/>
</dbReference>
<evidence type="ECO:0000256" key="2">
    <source>
        <dbReference type="SAM" id="SignalP"/>
    </source>
</evidence>
<evidence type="ECO:0000313" key="4">
    <source>
        <dbReference type="Proteomes" id="UP000190539"/>
    </source>
</evidence>
<evidence type="ECO:0000256" key="1">
    <source>
        <dbReference type="SAM" id="MobiDB-lite"/>
    </source>
</evidence>
<feature type="compositionally biased region" description="Low complexity" evidence="1">
    <location>
        <begin position="55"/>
        <end position="67"/>
    </location>
</feature>
<dbReference type="EMBL" id="MVFC01000051">
    <property type="protein sequence ID" value="OON71655.1"/>
    <property type="molecule type" value="Genomic_DNA"/>
</dbReference>
<dbReference type="STRING" id="83656.B1H18_32975"/>
<organism evidence="3 4">
    <name type="scientific">Streptomyces tsukubensis</name>
    <dbReference type="NCBI Taxonomy" id="83656"/>
    <lineage>
        <taxon>Bacteria</taxon>
        <taxon>Bacillati</taxon>
        <taxon>Actinomycetota</taxon>
        <taxon>Actinomycetes</taxon>
        <taxon>Kitasatosporales</taxon>
        <taxon>Streptomycetaceae</taxon>
        <taxon>Streptomyces</taxon>
    </lineage>
</organism>
<proteinExistence type="predicted"/>
<reference evidence="3 4" key="1">
    <citation type="submission" date="2017-02" db="EMBL/GenBank/DDBJ databases">
        <title>Draft Genome Sequence of Streptomyces tsukubaensis F601, a Producer of the immunosuppressant tacrolimus FK506.</title>
        <authorList>
            <person name="Zong G."/>
            <person name="Zhong C."/>
            <person name="Fu J."/>
            <person name="Qin R."/>
            <person name="Cao G."/>
        </authorList>
    </citation>
    <scope>NUCLEOTIDE SEQUENCE [LARGE SCALE GENOMIC DNA]</scope>
    <source>
        <strain evidence="3 4">F601</strain>
    </source>
</reference>
<feature type="chain" id="PRO_5038807690" description="Lipoprotein CseA" evidence="2">
    <location>
        <begin position="29"/>
        <end position="225"/>
    </location>
</feature>
<name>A0A1V3ZZ99_9ACTN</name>
<dbReference type="Proteomes" id="UP000190539">
    <property type="component" value="Unassembled WGS sequence"/>
</dbReference>
<feature type="region of interest" description="Disordered" evidence="1">
    <location>
        <begin position="39"/>
        <end position="68"/>
    </location>
</feature>
<evidence type="ECO:0008006" key="5">
    <source>
        <dbReference type="Google" id="ProtNLM"/>
    </source>
</evidence>
<evidence type="ECO:0000313" key="3">
    <source>
        <dbReference type="EMBL" id="OON71655.1"/>
    </source>
</evidence>
<protein>
    <recommendedName>
        <fullName evidence="5">Lipoprotein CseA</fullName>
    </recommendedName>
</protein>
<keyword evidence="4" id="KW-1185">Reference proteome</keyword>
<sequence length="225" mass="23679">MRAGGTRASRRRRALTAVAGLGCLGLLAALLGACATGGTGPRDEGPANSDPVARATPTTSPSASPAPVLRRKEAVALVKADPAVDDDVKRDLKPCVGHEYPVDVSNGTLTDGTAPDVVINVMTCGDAVGIGTYVYRAGGKSKLRAAGRGYENVFKAEDPPVYSEIDRGDLVVTKQVYEKGDPVSYPSGEEVITYRWLDHAFKEQDRTRNDYSKAVGGDKPSASED</sequence>
<gene>
    <name evidence="3" type="ORF">B1H18_32975</name>
</gene>
<comment type="caution">
    <text evidence="3">The sequence shown here is derived from an EMBL/GenBank/DDBJ whole genome shotgun (WGS) entry which is preliminary data.</text>
</comment>
<feature type="signal peptide" evidence="2">
    <location>
        <begin position="1"/>
        <end position="28"/>
    </location>
</feature>
<accession>A0A1V3ZZ99</accession>
<dbReference type="AlphaFoldDB" id="A0A1V3ZZ99"/>